<comment type="caution">
    <text evidence="1">The sequence shown here is derived from an EMBL/GenBank/DDBJ whole genome shotgun (WGS) entry which is preliminary data.</text>
</comment>
<name>A0A366MC62_9EURY</name>
<dbReference type="Proteomes" id="UP000253099">
    <property type="component" value="Unassembled WGS sequence"/>
</dbReference>
<evidence type="ECO:0000313" key="1">
    <source>
        <dbReference type="EMBL" id="RBQ23828.1"/>
    </source>
</evidence>
<dbReference type="Gene3D" id="2.60.40.10">
    <property type="entry name" value="Immunoglobulins"/>
    <property type="match status" value="1"/>
</dbReference>
<gene>
    <name evidence="1" type="ORF">ALNOE001_06620</name>
</gene>
<proteinExistence type="predicted"/>
<sequence length="119" mass="13706">MEIKIIKFTDTGLNSLRSNQYIVKSYLKVQKKTYYGPFSLIITGITKTTTPNMKLISKNKKVAVSWKKVPKATTYQVYKSKSKNGKYSLKKTVKSKSKPIFIENCVKKENIIIKYVLMV</sequence>
<accession>A0A366MC62</accession>
<evidence type="ECO:0008006" key="3">
    <source>
        <dbReference type="Google" id="ProtNLM"/>
    </source>
</evidence>
<dbReference type="InterPro" id="IPR013783">
    <property type="entry name" value="Ig-like_fold"/>
</dbReference>
<evidence type="ECO:0000313" key="2">
    <source>
        <dbReference type="Proteomes" id="UP000253099"/>
    </source>
</evidence>
<dbReference type="AlphaFoldDB" id="A0A366MC62"/>
<dbReference type="EMBL" id="NIZT01000018">
    <property type="protein sequence ID" value="RBQ23828.1"/>
    <property type="molecule type" value="Genomic_DNA"/>
</dbReference>
<reference evidence="1 2" key="1">
    <citation type="submission" date="2018-06" db="EMBL/GenBank/DDBJ databases">
        <title>Genomic insight into two independent archaeal endosymbiosis events.</title>
        <authorList>
            <person name="Lind A.E."/>
            <person name="Lewis W.H."/>
            <person name="Spang A."/>
            <person name="Guy L."/>
            <person name="Embley M.T."/>
            <person name="Ettema T.J.G."/>
        </authorList>
    </citation>
    <scope>NUCLEOTIDE SEQUENCE [LARGE SCALE GENOMIC DNA]</scope>
    <source>
        <strain evidence="1">NOE</strain>
    </source>
</reference>
<organism evidence="1 2">
    <name type="scientific">Candidatus Methanobinarius endosymbioticus</name>
    <dbReference type="NCBI Taxonomy" id="2006182"/>
    <lineage>
        <taxon>Archaea</taxon>
        <taxon>Methanobacteriati</taxon>
        <taxon>Methanobacteriota</taxon>
        <taxon>Methanomada group</taxon>
        <taxon>Methanobacteria</taxon>
        <taxon>Methanobacteriales</taxon>
        <taxon>Methanobacteriaceae</taxon>
        <taxon>Candidatus Methanobinarius</taxon>
    </lineage>
</organism>
<protein>
    <recommendedName>
        <fullName evidence="3">Fibronectin type-III domain-containing protein</fullName>
    </recommendedName>
</protein>
<keyword evidence="2" id="KW-1185">Reference proteome</keyword>